<sequence length="1795" mass="209236">MSFKDLSPVKGKFYPQSFNAGLFSANTFIEQVESNDNSRQVQKQNQINSINISQLPQIDSSRQKKLAQKQTIPSSILEELYQKRQHVNPNKQLVERRRNSIEKVNYTTHYYSTKSFMHQTPAQKQSSLNTINQSPQVNANKNLQHSILIGQNNNNNTFNNLHNSQIGFQSNIRNENDHMSNSLLDYNKRGFSQKPSNISQISEAEFKNNSDGKSFTNVSQMINNQKAPILQRNTDDIIGLKKVEFKDSISEKLFKKDKQINIETDLQKIRSNIQLSNEGKHNSSARELKVSISVNHTPLSNNINKVVIMSNKNNIQSASRDQNKDNGLLKQQRSFKRNFTDFLDQSSEFVKSPLQVRGNSEFRSPSIISPVNVTKNEQLSKRNSYITQCIKDDIKKEILSKSELRDILNHIQKDFSYIKNSQNGMKKGGERKDVIELSQLFDQMTLQLLEKENFTLESFFEEFEIIYNGCLGEISRQVSNDCFERGQLLEKLWKIILFITKDFIKKATQKYKATELLNLQEYGRIHQSYQSQIQSYQKASQDQQIVIEQKDVLIRKLYQQKESIKKKYKKYELMHAVLYEDFEFLERYLDKFNFQTLQMKQRISALEAQERLYIKDSDPKLKIKEEINKIAQNLSDQFILQLEDQKNTLIELYEIRKSAREKLQVVEKNLDFEFKNGKLEKKGHLDIHVADAEDIQLDDNYGQIQMNDQETSTEDLITMVETCTDSSDLFKKESKSTNTWIQTSETEVQATSTTKEISTQADIKKIIGENGKQSGKKVSESIQDIMSEFDEIKLPIDQLKNKNYKLNQLLEFEFQKWTSQNKDIVLAFQSKDEYTPNDYQYLLNYLEQNAVKSKQFITESMNALQHEQQASLQYKIETFETRLDNQIVQEKMNFQTQTLKKIIPKYNELKKENNTLSQFQVQTLLQTSQNQNKNLSGRRVSHTPYQQFGKQSSSITYLEPYTDSPDRKPSKKQIESMTSLNVGFVRNTKRHSTLKQNEQSSPLKQSGSMLFKQKSQTNISSSSIQSQNATNKKIEVVNQQAINKMKNAIQKINEEYQINQNHQNEIVSIASITDQVIAQKSVPSQIISDNEQNNMLDKSNNEDLNGSINQDGFYQNDKYTKQINSLENKQNKSSSLHQSVQSNSEERTQIEKPIDISIDANLAAASKNSSLNEFQIDEQLNSIDNTKNNQIKLFLIPPNNLNSNLPNIQEQPEPDEAITTPINKLNPNTQSKKQLFTSESSKKLVDQQEDKSKTVIQDQNTLQNMEEDEKLNQNQQANNKQKQKLPNQNSLQYKKQLTISNQQNNEANIGSDLSSDSDDGRDKPYVTNKEQIQDQMYDKKYLDEASVEEVLREHAENDEFEIALKNLDSSVNTVQPNPNIHSRMRIHVSNSKFTDMATEYLIKSFKEIKKKKNSNLFFKLTQILKIIFTILSDINKGNPFTPHSPTNKYSNPNPTKYHLINHFHIHLFENLMTSYGTGQMMFKKFFRIINGIFKYKKHPRINLVSKFLTGEYDLSDFQLFVKLCIYLYPELQTSEDKILISQSKCNEALNHFLYQNLNQKQIENIEKYVNKIKIKGAQKNQFVFDLDQILELIMENFINEVKTIKNEEYKDLYYSQDTDKKDYFNFESFKIVLENIQGQNSVAVSNLFYKESDKILDGENLLSLNRFSTLCRQNKILSQNIQSKYLSQPSNDFISELQKIWQDEQYNIKLRLIKVKKYDIKRRKMLNEIDIFLNDSNKSRHSARTIHFIFKLLQQESKELLVEEQLKQLIPQQFLIISNKYLNTIKTRFNQNQIE</sequence>
<name>Q22ZH7_TETTS</name>
<gene>
    <name evidence="3" type="ORF">TTHERM_01094830</name>
</gene>
<feature type="compositionally biased region" description="Polar residues" evidence="2">
    <location>
        <begin position="943"/>
        <end position="956"/>
    </location>
</feature>
<feature type="compositionally biased region" description="Basic and acidic residues" evidence="2">
    <location>
        <begin position="1240"/>
        <end position="1253"/>
    </location>
</feature>
<dbReference type="InParanoid" id="Q22ZH7"/>
<feature type="compositionally biased region" description="Low complexity" evidence="2">
    <location>
        <begin position="1272"/>
        <end position="1289"/>
    </location>
</feature>
<dbReference type="Proteomes" id="UP000009168">
    <property type="component" value="Unassembled WGS sequence"/>
</dbReference>
<feature type="region of interest" description="Disordered" evidence="2">
    <location>
        <begin position="1301"/>
        <end position="1332"/>
    </location>
</feature>
<protein>
    <submittedName>
        <fullName evidence="3">Uncharacterized protein</fullName>
    </submittedName>
</protein>
<keyword evidence="4" id="KW-1185">Reference proteome</keyword>
<feature type="region of interest" description="Disordered" evidence="2">
    <location>
        <begin position="930"/>
        <end position="1030"/>
    </location>
</feature>
<feature type="region of interest" description="Disordered" evidence="2">
    <location>
        <begin position="1088"/>
        <end position="1113"/>
    </location>
</feature>
<keyword evidence="1" id="KW-0175">Coiled coil</keyword>
<reference evidence="4" key="1">
    <citation type="journal article" date="2006" name="PLoS Biol.">
        <title>Macronuclear genome sequence of the ciliate Tetrahymena thermophila, a model eukaryote.</title>
        <authorList>
            <person name="Eisen J.A."/>
            <person name="Coyne R.S."/>
            <person name="Wu M."/>
            <person name="Wu D."/>
            <person name="Thiagarajan M."/>
            <person name="Wortman J.R."/>
            <person name="Badger J.H."/>
            <person name="Ren Q."/>
            <person name="Amedeo P."/>
            <person name="Jones K.M."/>
            <person name="Tallon L.J."/>
            <person name="Delcher A.L."/>
            <person name="Salzberg S.L."/>
            <person name="Silva J.C."/>
            <person name="Haas B.J."/>
            <person name="Majoros W.H."/>
            <person name="Farzad M."/>
            <person name="Carlton J.M."/>
            <person name="Smith R.K. Jr."/>
            <person name="Garg J."/>
            <person name="Pearlman R.E."/>
            <person name="Karrer K.M."/>
            <person name="Sun L."/>
            <person name="Manning G."/>
            <person name="Elde N.C."/>
            <person name="Turkewitz A.P."/>
            <person name="Asai D.J."/>
            <person name="Wilkes D.E."/>
            <person name="Wang Y."/>
            <person name="Cai H."/>
            <person name="Collins K."/>
            <person name="Stewart B.A."/>
            <person name="Lee S.R."/>
            <person name="Wilamowska K."/>
            <person name="Weinberg Z."/>
            <person name="Ruzzo W.L."/>
            <person name="Wloga D."/>
            <person name="Gaertig J."/>
            <person name="Frankel J."/>
            <person name="Tsao C.-C."/>
            <person name="Gorovsky M.A."/>
            <person name="Keeling P.J."/>
            <person name="Waller R.F."/>
            <person name="Patron N.J."/>
            <person name="Cherry J.M."/>
            <person name="Stover N.A."/>
            <person name="Krieger C.J."/>
            <person name="del Toro C."/>
            <person name="Ryder H.F."/>
            <person name="Williamson S.C."/>
            <person name="Barbeau R.A."/>
            <person name="Hamilton E.P."/>
            <person name="Orias E."/>
        </authorList>
    </citation>
    <scope>NUCLEOTIDE SEQUENCE [LARGE SCALE GENOMIC DNA]</scope>
    <source>
        <strain evidence="4">SB210</strain>
    </source>
</reference>
<dbReference type="HOGENOM" id="CLU_225271_0_0_1"/>
<feature type="compositionally biased region" description="Low complexity" evidence="2">
    <location>
        <begin position="1012"/>
        <end position="1028"/>
    </location>
</feature>
<organism evidence="3 4">
    <name type="scientific">Tetrahymena thermophila (strain SB210)</name>
    <dbReference type="NCBI Taxonomy" id="312017"/>
    <lineage>
        <taxon>Eukaryota</taxon>
        <taxon>Sar</taxon>
        <taxon>Alveolata</taxon>
        <taxon>Ciliophora</taxon>
        <taxon>Intramacronucleata</taxon>
        <taxon>Oligohymenophorea</taxon>
        <taxon>Hymenostomatida</taxon>
        <taxon>Tetrahymenina</taxon>
        <taxon>Tetrahymenidae</taxon>
        <taxon>Tetrahymena</taxon>
    </lineage>
</organism>
<feature type="compositionally biased region" description="Basic and acidic residues" evidence="2">
    <location>
        <begin position="964"/>
        <end position="974"/>
    </location>
</feature>
<evidence type="ECO:0000313" key="3">
    <source>
        <dbReference type="EMBL" id="EAR90670.2"/>
    </source>
</evidence>
<feature type="region of interest" description="Disordered" evidence="2">
    <location>
        <begin position="1222"/>
        <end position="1255"/>
    </location>
</feature>
<feature type="compositionally biased region" description="Low complexity" evidence="2">
    <location>
        <begin position="1133"/>
        <end position="1143"/>
    </location>
</feature>
<evidence type="ECO:0000256" key="2">
    <source>
        <dbReference type="SAM" id="MobiDB-lite"/>
    </source>
</evidence>
<accession>Q22ZH7</accession>
<dbReference type="KEGG" id="tet:TTHERM_01094830"/>
<proteinExistence type="predicted"/>
<feature type="coiled-coil region" evidence="1">
    <location>
        <begin position="1031"/>
        <end position="1065"/>
    </location>
</feature>
<dbReference type="EMBL" id="GG662795">
    <property type="protein sequence ID" value="EAR90670.2"/>
    <property type="molecule type" value="Genomic_DNA"/>
</dbReference>
<feature type="compositionally biased region" description="Polar residues" evidence="2">
    <location>
        <begin position="1222"/>
        <end position="1239"/>
    </location>
</feature>
<dbReference type="PANTHER" id="PTHR34894">
    <property type="entry name" value="SAM-DEPENDENT METHYLTRANSFERASE RSMI, CONSERVED SITE"/>
    <property type="match status" value="1"/>
</dbReference>
<dbReference type="eggNOG" id="ENOG502SUVK">
    <property type="taxonomic scope" value="Eukaryota"/>
</dbReference>
<dbReference type="RefSeq" id="XP_001010915.2">
    <property type="nucleotide sequence ID" value="XM_001010915.2"/>
</dbReference>
<feature type="region of interest" description="Disordered" evidence="2">
    <location>
        <begin position="1269"/>
        <end position="1289"/>
    </location>
</feature>
<feature type="region of interest" description="Disordered" evidence="2">
    <location>
        <begin position="1128"/>
        <end position="1152"/>
    </location>
</feature>
<evidence type="ECO:0000256" key="1">
    <source>
        <dbReference type="SAM" id="Coils"/>
    </source>
</evidence>
<dbReference type="GeneID" id="7837100"/>
<evidence type="ECO:0000313" key="4">
    <source>
        <dbReference type="Proteomes" id="UP000009168"/>
    </source>
</evidence>
<feature type="compositionally biased region" description="Polar residues" evidence="2">
    <location>
        <begin position="994"/>
        <end position="1008"/>
    </location>
</feature>
<dbReference type="PANTHER" id="PTHR34894:SF5">
    <property type="entry name" value="EF-HAND DOMAIN-CONTAINING PROTEIN"/>
    <property type="match status" value="1"/>
</dbReference>